<dbReference type="PATRIC" id="fig|1132509.6.peg.3368"/>
<evidence type="ECO:0000313" key="3">
    <source>
        <dbReference type="EMBL" id="EMA36465.1"/>
    </source>
</evidence>
<feature type="transmembrane region" description="Helical" evidence="1">
    <location>
        <begin position="99"/>
        <end position="119"/>
    </location>
</feature>
<dbReference type="Pfam" id="PF26650">
    <property type="entry name" value="DUF8215"/>
    <property type="match status" value="1"/>
</dbReference>
<protein>
    <recommendedName>
        <fullName evidence="2">DUF8215 domain-containing protein</fullName>
    </recommendedName>
</protein>
<organism evidence="3 4">
    <name type="scientific">Halococcus hamelinensis 100A6</name>
    <dbReference type="NCBI Taxonomy" id="1132509"/>
    <lineage>
        <taxon>Archaea</taxon>
        <taxon>Methanobacteriati</taxon>
        <taxon>Methanobacteriota</taxon>
        <taxon>Stenosarchaea group</taxon>
        <taxon>Halobacteria</taxon>
        <taxon>Halobacteriales</taxon>
        <taxon>Halococcaceae</taxon>
        <taxon>Halococcus</taxon>
    </lineage>
</organism>
<feature type="transmembrane region" description="Helical" evidence="1">
    <location>
        <begin position="32"/>
        <end position="50"/>
    </location>
</feature>
<feature type="domain" description="DUF8215" evidence="2">
    <location>
        <begin position="23"/>
        <end position="146"/>
    </location>
</feature>
<name>M0LWJ1_9EURY</name>
<keyword evidence="4" id="KW-1185">Reference proteome</keyword>
<dbReference type="AlphaFoldDB" id="M0LWJ1"/>
<feature type="transmembrane region" description="Helical" evidence="1">
    <location>
        <begin position="57"/>
        <end position="79"/>
    </location>
</feature>
<proteinExistence type="predicted"/>
<evidence type="ECO:0000256" key="1">
    <source>
        <dbReference type="SAM" id="Phobius"/>
    </source>
</evidence>
<dbReference type="Proteomes" id="UP000011566">
    <property type="component" value="Unassembled WGS sequence"/>
</dbReference>
<evidence type="ECO:0000313" key="4">
    <source>
        <dbReference type="Proteomes" id="UP000011566"/>
    </source>
</evidence>
<evidence type="ECO:0000259" key="2">
    <source>
        <dbReference type="Pfam" id="PF26650"/>
    </source>
</evidence>
<accession>M0LWJ1</accession>
<dbReference type="EMBL" id="AOMB01000041">
    <property type="protein sequence ID" value="EMA36465.1"/>
    <property type="molecule type" value="Genomic_DNA"/>
</dbReference>
<gene>
    <name evidence="3" type="ORF">C447_14446</name>
</gene>
<dbReference type="RefSeq" id="WP_007695127.1">
    <property type="nucleotide sequence ID" value="NZ_AJRK01000001.1"/>
</dbReference>
<keyword evidence="1" id="KW-1133">Transmembrane helix</keyword>
<dbReference type="OrthoDB" id="214776at2157"/>
<reference evidence="3 4" key="1">
    <citation type="journal article" date="2014" name="PLoS Genet.">
        <title>Phylogenetically driven sequencing of extremely halophilic archaea reveals strategies for static and dynamic osmo-response.</title>
        <authorList>
            <person name="Becker E.A."/>
            <person name="Seitzer P.M."/>
            <person name="Tritt A."/>
            <person name="Larsen D."/>
            <person name="Krusor M."/>
            <person name="Yao A.I."/>
            <person name="Wu D."/>
            <person name="Madern D."/>
            <person name="Eisen J.A."/>
            <person name="Darling A.E."/>
            <person name="Facciotti M.T."/>
        </authorList>
    </citation>
    <scope>NUCLEOTIDE SEQUENCE [LARGE SCALE GENOMIC DNA]</scope>
    <source>
        <strain evidence="3 4">100A6</strain>
    </source>
</reference>
<sequence length="161" mass="16791">MSERGTDPTTERRKAGPRAVRKVGVERWVENVFFGLAEVAVLGIPGLLALMAAPQNAAVKFAALVGVTTLTLAIGTVRTGLTSFDWPAATPVLFLVRPVYHSVTVVAVAAGGAAVDVATGSTVGSLVVAVGLALGAVRLFPHIVAGLERLLPQWNWGLTRR</sequence>
<comment type="caution">
    <text evidence="3">The sequence shown here is derived from an EMBL/GenBank/DDBJ whole genome shotgun (WGS) entry which is preliminary data.</text>
</comment>
<keyword evidence="1" id="KW-0472">Membrane</keyword>
<dbReference type="InterPro" id="IPR058528">
    <property type="entry name" value="DUF8215"/>
</dbReference>
<feature type="transmembrane region" description="Helical" evidence="1">
    <location>
        <begin position="126"/>
        <end position="147"/>
    </location>
</feature>
<dbReference type="eggNOG" id="ENOG502N5JZ">
    <property type="taxonomic scope" value="Archaea"/>
</dbReference>
<keyword evidence="1" id="KW-0812">Transmembrane</keyword>